<keyword evidence="2" id="KW-1185">Reference proteome</keyword>
<organism evidence="1 2">
    <name type="scientific">Azorhizophilus paspali</name>
    <name type="common">Azotobacter paspali</name>
    <dbReference type="NCBI Taxonomy" id="69963"/>
    <lineage>
        <taxon>Bacteria</taxon>
        <taxon>Pseudomonadati</taxon>
        <taxon>Pseudomonadota</taxon>
        <taxon>Gammaproteobacteria</taxon>
        <taxon>Pseudomonadales</taxon>
        <taxon>Pseudomonadaceae</taxon>
        <taxon>Azorhizophilus</taxon>
    </lineage>
</organism>
<proteinExistence type="predicted"/>
<protein>
    <submittedName>
        <fullName evidence="1">Phage tail assembly chaperone family protein, TAC</fullName>
    </submittedName>
</protein>
<dbReference type="InterPro" id="IPR024410">
    <property type="entry name" value="Phage_TAC_12"/>
</dbReference>
<name>A0ABV6SMF7_AZOPA</name>
<gene>
    <name evidence="1" type="ORF">ACFFGX_14580</name>
</gene>
<accession>A0ABV6SMF7</accession>
<dbReference type="Pfam" id="PF16459">
    <property type="entry name" value="Phage_TAC_13"/>
    <property type="match status" value="1"/>
</dbReference>
<evidence type="ECO:0000313" key="1">
    <source>
        <dbReference type="EMBL" id="MFC0710720.1"/>
    </source>
</evidence>
<evidence type="ECO:0000313" key="2">
    <source>
        <dbReference type="Proteomes" id="UP001589891"/>
    </source>
</evidence>
<comment type="caution">
    <text evidence="1">The sequence shown here is derived from an EMBL/GenBank/DDBJ whole genome shotgun (WGS) entry which is preliminary data.</text>
</comment>
<reference evidence="1 2" key="1">
    <citation type="submission" date="2024-09" db="EMBL/GenBank/DDBJ databases">
        <authorList>
            <person name="Sun Q."/>
            <person name="Mori K."/>
        </authorList>
    </citation>
    <scope>NUCLEOTIDE SEQUENCE [LARGE SCALE GENOMIC DNA]</scope>
    <source>
        <strain evidence="1 2">NCAIM B.01794</strain>
    </source>
</reference>
<dbReference type="RefSeq" id="WP_376947088.1">
    <property type="nucleotide sequence ID" value="NZ_CP171449.1"/>
</dbReference>
<sequence>MTDFSLDLIKSTGAVVGAPVEKEISWSVGAATHTAKICVRLSSYDQALREFELQKEGSDVLVSRIMASIVRKSGDPVFTDATQITGDPETGEGKLCASLFFSLLRAINEANGYTGDQAKN</sequence>
<dbReference type="EMBL" id="JBHLSS010000094">
    <property type="protein sequence ID" value="MFC0710720.1"/>
    <property type="molecule type" value="Genomic_DNA"/>
</dbReference>
<dbReference type="Proteomes" id="UP001589891">
    <property type="component" value="Unassembled WGS sequence"/>
</dbReference>